<evidence type="ECO:0000313" key="2">
    <source>
        <dbReference type="Proteomes" id="UP001153678"/>
    </source>
</evidence>
<name>A0A9W4SUM8_9GLOM</name>
<dbReference type="Proteomes" id="UP001153678">
    <property type="component" value="Unassembled WGS sequence"/>
</dbReference>
<organism evidence="1 2">
    <name type="scientific">Funneliformis geosporum</name>
    <dbReference type="NCBI Taxonomy" id="1117311"/>
    <lineage>
        <taxon>Eukaryota</taxon>
        <taxon>Fungi</taxon>
        <taxon>Fungi incertae sedis</taxon>
        <taxon>Mucoromycota</taxon>
        <taxon>Glomeromycotina</taxon>
        <taxon>Glomeromycetes</taxon>
        <taxon>Glomerales</taxon>
        <taxon>Glomeraceae</taxon>
        <taxon>Funneliformis</taxon>
    </lineage>
</organism>
<keyword evidence="2" id="KW-1185">Reference proteome</keyword>
<comment type="caution">
    <text evidence="1">The sequence shown here is derived from an EMBL/GenBank/DDBJ whole genome shotgun (WGS) entry which is preliminary data.</text>
</comment>
<sequence>MGWKLGKSIFLRYYYRCGGLMHRMIAQIGKFQEPIRSAERKFPHRAKEKTSKECKNLADVEPSIEKKIENIKFATKRCKTQVATPQNTVYSGCGATLDPGAQQLTAYFKKKLDGTIKIDFVY</sequence>
<proteinExistence type="predicted"/>
<accession>A0A9W4SUM8</accession>
<protein>
    <submittedName>
        <fullName evidence="1">16588_t:CDS:1</fullName>
    </submittedName>
</protein>
<dbReference type="EMBL" id="CAMKVN010002532">
    <property type="protein sequence ID" value="CAI2181511.1"/>
    <property type="molecule type" value="Genomic_DNA"/>
</dbReference>
<gene>
    <name evidence="1" type="ORF">FWILDA_LOCUS10122</name>
</gene>
<reference evidence="1" key="1">
    <citation type="submission" date="2022-08" db="EMBL/GenBank/DDBJ databases">
        <authorList>
            <person name="Kallberg Y."/>
            <person name="Tangrot J."/>
            <person name="Rosling A."/>
        </authorList>
    </citation>
    <scope>NUCLEOTIDE SEQUENCE</scope>
    <source>
        <strain evidence="1">Wild A</strain>
    </source>
</reference>
<dbReference type="AlphaFoldDB" id="A0A9W4SUM8"/>
<evidence type="ECO:0000313" key="1">
    <source>
        <dbReference type="EMBL" id="CAI2181511.1"/>
    </source>
</evidence>